<evidence type="ECO:0000313" key="2">
    <source>
        <dbReference type="Proteomes" id="UP000237271"/>
    </source>
</evidence>
<name>A0A2P4YS75_9STRA</name>
<dbReference type="OrthoDB" id="64619at2759"/>
<sequence>MRIEVFGHLILPFDMRSTGHYSEEPVSNVATESFGLILSRHVEGHRTVIFWKPYVEPFTFQNKGVNGVYFLEQSHVIIEPDQRTFSNEDPKFDALTDFVASSVFFNIMMRTEQVEDLQL</sequence>
<protein>
    <submittedName>
        <fullName evidence="1">Uncharacterized protein</fullName>
    </submittedName>
</protein>
<dbReference type="AlphaFoldDB" id="A0A2P4YS75"/>
<evidence type="ECO:0000313" key="1">
    <source>
        <dbReference type="EMBL" id="POM80637.1"/>
    </source>
</evidence>
<organism evidence="1 2">
    <name type="scientific">Phytophthora palmivora</name>
    <dbReference type="NCBI Taxonomy" id="4796"/>
    <lineage>
        <taxon>Eukaryota</taxon>
        <taxon>Sar</taxon>
        <taxon>Stramenopiles</taxon>
        <taxon>Oomycota</taxon>
        <taxon>Peronosporomycetes</taxon>
        <taxon>Peronosporales</taxon>
        <taxon>Peronosporaceae</taxon>
        <taxon>Phytophthora</taxon>
    </lineage>
</organism>
<dbReference type="EMBL" id="NCKW01000356">
    <property type="protein sequence ID" value="POM80637.1"/>
    <property type="molecule type" value="Genomic_DNA"/>
</dbReference>
<accession>A0A2P4YS75</accession>
<dbReference type="Proteomes" id="UP000237271">
    <property type="component" value="Unassembled WGS sequence"/>
</dbReference>
<keyword evidence="2" id="KW-1185">Reference proteome</keyword>
<proteinExistence type="predicted"/>
<reference evidence="1 2" key="1">
    <citation type="journal article" date="2017" name="Genome Biol. Evol.">
        <title>Phytophthora megakarya and P. palmivora, closely related causal agents of cacao black pod rot, underwent increases in genome sizes and gene numbers by different mechanisms.</title>
        <authorList>
            <person name="Ali S.S."/>
            <person name="Shao J."/>
            <person name="Lary D.J."/>
            <person name="Kronmiller B."/>
            <person name="Shen D."/>
            <person name="Strem M.D."/>
            <person name="Amoako-Attah I."/>
            <person name="Akrofi A.Y."/>
            <person name="Begoude B.A."/>
            <person name="Ten Hoopen G.M."/>
            <person name="Coulibaly K."/>
            <person name="Kebe B.I."/>
            <person name="Melnick R.L."/>
            <person name="Guiltinan M.J."/>
            <person name="Tyler B.M."/>
            <person name="Meinhardt L.W."/>
            <person name="Bailey B.A."/>
        </authorList>
    </citation>
    <scope>NUCLEOTIDE SEQUENCE [LARGE SCALE GENOMIC DNA]</scope>
    <source>
        <strain evidence="2">sbr112.9</strain>
    </source>
</reference>
<comment type="caution">
    <text evidence="1">The sequence shown here is derived from an EMBL/GenBank/DDBJ whole genome shotgun (WGS) entry which is preliminary data.</text>
</comment>
<gene>
    <name evidence="1" type="ORF">PHPALM_1501</name>
</gene>